<dbReference type="AlphaFoldDB" id="A0AAD6YDI9"/>
<proteinExistence type="predicted"/>
<keyword evidence="1" id="KW-0732">Signal</keyword>
<evidence type="ECO:0000313" key="3">
    <source>
        <dbReference type="Proteomes" id="UP001219525"/>
    </source>
</evidence>
<organism evidence="2 3">
    <name type="scientific">Mycena pura</name>
    <dbReference type="NCBI Taxonomy" id="153505"/>
    <lineage>
        <taxon>Eukaryota</taxon>
        <taxon>Fungi</taxon>
        <taxon>Dikarya</taxon>
        <taxon>Basidiomycota</taxon>
        <taxon>Agaricomycotina</taxon>
        <taxon>Agaricomycetes</taxon>
        <taxon>Agaricomycetidae</taxon>
        <taxon>Agaricales</taxon>
        <taxon>Marasmiineae</taxon>
        <taxon>Mycenaceae</taxon>
        <taxon>Mycena</taxon>
    </lineage>
</organism>
<evidence type="ECO:0000313" key="2">
    <source>
        <dbReference type="EMBL" id="KAJ7215427.1"/>
    </source>
</evidence>
<dbReference type="Proteomes" id="UP001219525">
    <property type="component" value="Unassembled WGS sequence"/>
</dbReference>
<dbReference type="EMBL" id="JARJCW010000017">
    <property type="protein sequence ID" value="KAJ7215427.1"/>
    <property type="molecule type" value="Genomic_DNA"/>
</dbReference>
<gene>
    <name evidence="2" type="ORF">GGX14DRAFT_562642</name>
</gene>
<comment type="caution">
    <text evidence="2">The sequence shown here is derived from an EMBL/GenBank/DDBJ whole genome shotgun (WGS) entry which is preliminary data.</text>
</comment>
<evidence type="ECO:0000256" key="1">
    <source>
        <dbReference type="SAM" id="SignalP"/>
    </source>
</evidence>
<accession>A0AAD6YDI9</accession>
<reference evidence="2" key="1">
    <citation type="submission" date="2023-03" db="EMBL/GenBank/DDBJ databases">
        <title>Massive genome expansion in bonnet fungi (Mycena s.s.) driven by repeated elements and novel gene families across ecological guilds.</title>
        <authorList>
            <consortium name="Lawrence Berkeley National Laboratory"/>
            <person name="Harder C.B."/>
            <person name="Miyauchi S."/>
            <person name="Viragh M."/>
            <person name="Kuo A."/>
            <person name="Thoen E."/>
            <person name="Andreopoulos B."/>
            <person name="Lu D."/>
            <person name="Skrede I."/>
            <person name="Drula E."/>
            <person name="Henrissat B."/>
            <person name="Morin E."/>
            <person name="Kohler A."/>
            <person name="Barry K."/>
            <person name="LaButti K."/>
            <person name="Morin E."/>
            <person name="Salamov A."/>
            <person name="Lipzen A."/>
            <person name="Mereny Z."/>
            <person name="Hegedus B."/>
            <person name="Baldrian P."/>
            <person name="Stursova M."/>
            <person name="Weitz H."/>
            <person name="Taylor A."/>
            <person name="Grigoriev I.V."/>
            <person name="Nagy L.G."/>
            <person name="Martin F."/>
            <person name="Kauserud H."/>
        </authorList>
    </citation>
    <scope>NUCLEOTIDE SEQUENCE</scope>
    <source>
        <strain evidence="2">9144</strain>
    </source>
</reference>
<protein>
    <submittedName>
        <fullName evidence="2">Uncharacterized protein</fullName>
    </submittedName>
</protein>
<feature type="signal peptide" evidence="1">
    <location>
        <begin position="1"/>
        <end position="17"/>
    </location>
</feature>
<feature type="chain" id="PRO_5041969499" evidence="1">
    <location>
        <begin position="18"/>
        <end position="129"/>
    </location>
</feature>
<name>A0AAD6YDI9_9AGAR</name>
<sequence length="129" mass="13965">MPIVLGMFFIITPFLAAINVPLSAYNVIQQATYRPNDTLPPLPLSNFIPSILQNLNSAGDLTPQILTVGDVLVLNGSIFNYTIIEAFDDPSMTAPVSSFSYYNNPLSDGCDVVRRPSSSRKPAVSGVRC</sequence>
<keyword evidence="3" id="KW-1185">Reference proteome</keyword>